<protein>
    <submittedName>
        <fullName evidence="1">Uncharacterized protein</fullName>
    </submittedName>
</protein>
<dbReference type="RefSeq" id="WP_158767691.1">
    <property type="nucleotide sequence ID" value="NZ_CP047045.1"/>
</dbReference>
<reference evidence="2" key="1">
    <citation type="submission" date="2019-12" db="EMBL/GenBank/DDBJ databases">
        <title>Complete genome of Terracaulis silvestris 0127_4.</title>
        <authorList>
            <person name="Vieira S."/>
            <person name="Riedel T."/>
            <person name="Sproer C."/>
            <person name="Pascual J."/>
            <person name="Boedeker C."/>
            <person name="Overmann J."/>
        </authorList>
    </citation>
    <scope>NUCLEOTIDE SEQUENCE [LARGE SCALE GENOMIC DNA]</scope>
    <source>
        <strain evidence="2">0127_4</strain>
    </source>
</reference>
<proteinExistence type="predicted"/>
<evidence type="ECO:0000313" key="1">
    <source>
        <dbReference type="EMBL" id="QGZ96919.1"/>
    </source>
</evidence>
<gene>
    <name evidence="1" type="ORF">DSM104635_03784</name>
</gene>
<keyword evidence="2" id="KW-1185">Reference proteome</keyword>
<dbReference type="KEGG" id="tsv:DSM104635_03784"/>
<accession>A0A6I6MQD6</accession>
<sequence>MSAVDHETQMRLLLTLATEFPESIQGFTVTWSNEHGNAGVYTHGGGARVFLNAAEQDVAKLDDARDLLRRIFADEIVAVTAYQQGHVVYTRLAPASDPAATLPTPNAWTVVTGHRYVPDIDDLVIVTWSGGVQDKG</sequence>
<dbReference type="Proteomes" id="UP000431269">
    <property type="component" value="Chromosome"/>
</dbReference>
<evidence type="ECO:0000313" key="2">
    <source>
        <dbReference type="Proteomes" id="UP000431269"/>
    </source>
</evidence>
<name>A0A6I6MQD6_9CAUL</name>
<dbReference type="EMBL" id="CP047045">
    <property type="protein sequence ID" value="QGZ96919.1"/>
    <property type="molecule type" value="Genomic_DNA"/>
</dbReference>
<dbReference type="AlphaFoldDB" id="A0A6I6MQD6"/>
<organism evidence="1 2">
    <name type="scientific">Terricaulis silvestris</name>
    <dbReference type="NCBI Taxonomy" id="2686094"/>
    <lineage>
        <taxon>Bacteria</taxon>
        <taxon>Pseudomonadati</taxon>
        <taxon>Pseudomonadota</taxon>
        <taxon>Alphaproteobacteria</taxon>
        <taxon>Caulobacterales</taxon>
        <taxon>Caulobacteraceae</taxon>
        <taxon>Terricaulis</taxon>
    </lineage>
</organism>